<comment type="caution">
    <text evidence="4">The sequence shown here is derived from an EMBL/GenBank/DDBJ whole genome shotgun (WGS) entry which is preliminary data.</text>
</comment>
<reference evidence="4 5" key="1">
    <citation type="journal article" date="2016" name="Genome Biol. Evol.">
        <title>Gene Family Evolution Reflects Adaptation to Soil Environmental Stressors in the Genome of the Collembolan Orchesella cincta.</title>
        <authorList>
            <person name="Faddeeva-Vakhrusheva A."/>
            <person name="Derks M.F."/>
            <person name="Anvar S.Y."/>
            <person name="Agamennone V."/>
            <person name="Suring W."/>
            <person name="Smit S."/>
            <person name="van Straalen N.M."/>
            <person name="Roelofs D."/>
        </authorList>
    </citation>
    <scope>NUCLEOTIDE SEQUENCE [LARGE SCALE GENOMIC DNA]</scope>
    <source>
        <tissue evidence="4">Mixed pool</tissue>
    </source>
</reference>
<keyword evidence="3" id="KW-0472">Membrane</keyword>
<feature type="region of interest" description="Disordered" evidence="2">
    <location>
        <begin position="171"/>
        <end position="193"/>
    </location>
</feature>
<keyword evidence="5" id="KW-1185">Reference proteome</keyword>
<dbReference type="EMBL" id="LJIJ01000470">
    <property type="protein sequence ID" value="ODM97129.1"/>
    <property type="molecule type" value="Genomic_DNA"/>
</dbReference>
<protein>
    <submittedName>
        <fullName evidence="4">Mitochondrial fission regulator 2</fullName>
    </submittedName>
</protein>
<name>A0A1D2MVP5_ORCCI</name>
<evidence type="ECO:0000313" key="4">
    <source>
        <dbReference type="EMBL" id="ODM97129.1"/>
    </source>
</evidence>
<evidence type="ECO:0000256" key="3">
    <source>
        <dbReference type="SAM" id="Phobius"/>
    </source>
</evidence>
<proteinExistence type="inferred from homology"/>
<dbReference type="OrthoDB" id="2133332at2759"/>
<organism evidence="4 5">
    <name type="scientific">Orchesella cincta</name>
    <name type="common">Springtail</name>
    <name type="synonym">Podura cincta</name>
    <dbReference type="NCBI Taxonomy" id="48709"/>
    <lineage>
        <taxon>Eukaryota</taxon>
        <taxon>Metazoa</taxon>
        <taxon>Ecdysozoa</taxon>
        <taxon>Arthropoda</taxon>
        <taxon>Hexapoda</taxon>
        <taxon>Collembola</taxon>
        <taxon>Entomobryomorpha</taxon>
        <taxon>Entomobryoidea</taxon>
        <taxon>Orchesellidae</taxon>
        <taxon>Orchesellinae</taxon>
        <taxon>Orchesella</taxon>
    </lineage>
</organism>
<feature type="region of interest" description="Disordered" evidence="2">
    <location>
        <begin position="353"/>
        <end position="430"/>
    </location>
</feature>
<evidence type="ECO:0000256" key="1">
    <source>
        <dbReference type="ARBA" id="ARBA00005807"/>
    </source>
</evidence>
<dbReference type="Proteomes" id="UP000094527">
    <property type="component" value="Unassembled WGS sequence"/>
</dbReference>
<dbReference type="PANTHER" id="PTHR14215:SF0">
    <property type="entry name" value="WH2 DOMAIN-CONTAINING PROTEIN"/>
    <property type="match status" value="1"/>
</dbReference>
<feature type="region of interest" description="Disordered" evidence="2">
    <location>
        <begin position="313"/>
        <end position="337"/>
    </location>
</feature>
<feature type="transmembrane region" description="Helical" evidence="3">
    <location>
        <begin position="37"/>
        <end position="57"/>
    </location>
</feature>
<keyword evidence="3" id="KW-1133">Transmembrane helix</keyword>
<sequence length="441" mass="49130">MAFQRNAKNKRVEVFEQPVYDVIHRVEEVRLSPLVEVAIVGGLGVLIISGPAIASFVKRKFQVLTTRLVILKDRLCQAKLAKKLEALNRRRKMGSIVRVVGSLLPNSLFTPPCRIFIPNWAQLKSNQQWQSQPQNNLIGLEFATKLDPPSENLVGDGLIEAFEVASEVISSISGDEDDEETASSSPEGWAQEQREFPTNFNPTLNITDSSFARCSTPKGTRPALHFNATQASQCGSEENLEVSRLRKMVELTTHLLQLGRRHPLLHRRHTTPPMSLEGSRPLLIVKKGNQNQLVDKKPQASLSDVLKELPNAKLRRVERSPGGTPIKPQLKLAPDNLDIRSQLESALRKRFESMHSPMGEAEDKENIDDSEDSFEDNPVSAKRTLFPTARSPAPRRRSSGNQSSSENGTPPFGQHLLKRRNIQASDGEPLPLAVAVLRQQN</sequence>
<keyword evidence="3" id="KW-0812">Transmembrane</keyword>
<comment type="similarity">
    <text evidence="1">Belongs to the MTFR1 family.</text>
</comment>
<feature type="compositionally biased region" description="Acidic residues" evidence="2">
    <location>
        <begin position="360"/>
        <end position="375"/>
    </location>
</feature>
<dbReference type="InterPro" id="IPR007972">
    <property type="entry name" value="Mtfr1"/>
</dbReference>
<evidence type="ECO:0000256" key="2">
    <source>
        <dbReference type="SAM" id="MobiDB-lite"/>
    </source>
</evidence>
<dbReference type="PANTHER" id="PTHR14215">
    <property type="entry name" value="PROTEIN OF UNKNOWN FUNCTION DUF729"/>
    <property type="match status" value="1"/>
</dbReference>
<accession>A0A1D2MVP5</accession>
<dbReference type="AlphaFoldDB" id="A0A1D2MVP5"/>
<dbReference type="OMA" id="PCRIFIP"/>
<gene>
    <name evidence="4" type="ORF">Ocin01_09551</name>
</gene>
<evidence type="ECO:0000313" key="5">
    <source>
        <dbReference type="Proteomes" id="UP000094527"/>
    </source>
</evidence>